<keyword evidence="6" id="KW-1185">Reference proteome</keyword>
<name>A0A502E694_9MYCO</name>
<dbReference type="PANTHER" id="PTHR24321">
    <property type="entry name" value="DEHYDROGENASES, SHORT CHAIN"/>
    <property type="match status" value="1"/>
</dbReference>
<dbReference type="NCBIfam" id="TIGR03971">
    <property type="entry name" value="SDR_subfam_1"/>
    <property type="match status" value="1"/>
</dbReference>
<dbReference type="PROSITE" id="PS00061">
    <property type="entry name" value="ADH_SHORT"/>
    <property type="match status" value="1"/>
</dbReference>
<comment type="similarity">
    <text evidence="1 4">Belongs to the short-chain dehydrogenases/reductases (SDR) family.</text>
</comment>
<keyword evidence="3" id="KW-0520">NAD</keyword>
<dbReference type="FunFam" id="3.40.50.720:FF:000084">
    <property type="entry name" value="Short-chain dehydrogenase reductase"/>
    <property type="match status" value="1"/>
</dbReference>
<dbReference type="Proteomes" id="UP000320095">
    <property type="component" value="Unassembled WGS sequence"/>
</dbReference>
<evidence type="ECO:0000256" key="1">
    <source>
        <dbReference type="ARBA" id="ARBA00006484"/>
    </source>
</evidence>
<reference evidence="5 6" key="1">
    <citation type="journal article" date="2019" name="Environ. Microbiol.">
        <title>Species interactions and distinct microbial communities in high Arctic permafrost affected cryosols are associated with the CH4 and CO2 gas fluxes.</title>
        <authorList>
            <person name="Altshuler I."/>
            <person name="Hamel J."/>
            <person name="Turney S."/>
            <person name="Magnuson E."/>
            <person name="Levesque R."/>
            <person name="Greer C."/>
            <person name="Whyte L.G."/>
        </authorList>
    </citation>
    <scope>NUCLEOTIDE SEQUENCE [LARGE SCALE GENOMIC DNA]</scope>
    <source>
        <strain evidence="5 6">S5.20</strain>
    </source>
</reference>
<dbReference type="EMBL" id="RCZG01000006">
    <property type="protein sequence ID" value="TPG33173.1"/>
    <property type="molecule type" value="Genomic_DNA"/>
</dbReference>
<dbReference type="PANTHER" id="PTHR24321:SF8">
    <property type="entry name" value="ESTRADIOL 17-BETA-DEHYDROGENASE 8-RELATED"/>
    <property type="match status" value="1"/>
</dbReference>
<dbReference type="RefSeq" id="WP_140693408.1">
    <property type="nucleotide sequence ID" value="NZ_RCZG01000006.1"/>
</dbReference>
<dbReference type="SUPFAM" id="SSF51735">
    <property type="entry name" value="NAD(P)-binding Rossmann-fold domains"/>
    <property type="match status" value="1"/>
</dbReference>
<protein>
    <submittedName>
        <fullName evidence="5">NAD(P)-dependent oxidoreductase</fullName>
    </submittedName>
</protein>
<dbReference type="AlphaFoldDB" id="A0A502E694"/>
<dbReference type="GO" id="GO:0016491">
    <property type="term" value="F:oxidoreductase activity"/>
    <property type="evidence" value="ECO:0007669"/>
    <property type="project" value="UniProtKB-KW"/>
</dbReference>
<dbReference type="PRINTS" id="PR00080">
    <property type="entry name" value="SDRFAMILY"/>
</dbReference>
<gene>
    <name evidence="5" type="ORF">EAH80_17490</name>
</gene>
<evidence type="ECO:0000313" key="5">
    <source>
        <dbReference type="EMBL" id="TPG33173.1"/>
    </source>
</evidence>
<sequence length="272" mass="28401">METMIGKVAFITGAARGMGRAHAVKLADEGADIIAVDACAEFDSTDYPGSTVADLAETVKLVENRGRRIVARQVDVRDPDAVVAAVADGVEAFGRLDVVIANAGIIRVSDTDERARTFRDVVEVNLIGAWNTVDAAIPALIAGGRGGSIVLVSSTQGIRAAGTERAGVQGYAASKRGLVALMQVWADQLAEHSIRVNTIHPSGVATDMILNETTMRLSAAGDPWLASQLNALPIALLQPGQIAAAVAWLVSEDASFITGTSWPLDAGFTLRS</sequence>
<evidence type="ECO:0000256" key="4">
    <source>
        <dbReference type="RuleBase" id="RU000363"/>
    </source>
</evidence>
<organism evidence="5 6">
    <name type="scientific">Mycolicibacterium hodleri</name>
    <dbReference type="NCBI Taxonomy" id="49897"/>
    <lineage>
        <taxon>Bacteria</taxon>
        <taxon>Bacillati</taxon>
        <taxon>Actinomycetota</taxon>
        <taxon>Actinomycetes</taxon>
        <taxon>Mycobacteriales</taxon>
        <taxon>Mycobacteriaceae</taxon>
        <taxon>Mycolicibacterium</taxon>
    </lineage>
</organism>
<dbReference type="NCBIfam" id="NF009467">
    <property type="entry name" value="PRK12826.1-3"/>
    <property type="match status" value="1"/>
</dbReference>
<dbReference type="InterPro" id="IPR036291">
    <property type="entry name" value="NAD(P)-bd_dom_sf"/>
</dbReference>
<evidence type="ECO:0000313" key="6">
    <source>
        <dbReference type="Proteomes" id="UP000320095"/>
    </source>
</evidence>
<dbReference type="OrthoDB" id="5173603at2"/>
<dbReference type="PRINTS" id="PR00081">
    <property type="entry name" value="GDHRDH"/>
</dbReference>
<dbReference type="InterPro" id="IPR020904">
    <property type="entry name" value="Sc_DH/Rdtase_CS"/>
</dbReference>
<proteinExistence type="inferred from homology"/>
<evidence type="ECO:0000256" key="3">
    <source>
        <dbReference type="ARBA" id="ARBA00023027"/>
    </source>
</evidence>
<dbReference type="Pfam" id="PF00106">
    <property type="entry name" value="adh_short"/>
    <property type="match status" value="1"/>
</dbReference>
<accession>A0A502E694</accession>
<dbReference type="CDD" id="cd05233">
    <property type="entry name" value="SDR_c"/>
    <property type="match status" value="1"/>
</dbReference>
<dbReference type="InterPro" id="IPR002347">
    <property type="entry name" value="SDR_fam"/>
</dbReference>
<comment type="caution">
    <text evidence="5">The sequence shown here is derived from an EMBL/GenBank/DDBJ whole genome shotgun (WGS) entry which is preliminary data.</text>
</comment>
<evidence type="ECO:0000256" key="2">
    <source>
        <dbReference type="ARBA" id="ARBA00023002"/>
    </source>
</evidence>
<keyword evidence="2" id="KW-0560">Oxidoreductase</keyword>
<dbReference type="Gene3D" id="3.40.50.720">
    <property type="entry name" value="NAD(P)-binding Rossmann-like Domain"/>
    <property type="match status" value="1"/>
</dbReference>
<dbReference type="InterPro" id="IPR023985">
    <property type="entry name" value="SDR_subfam_1"/>
</dbReference>